<reference evidence="7 8" key="1">
    <citation type="submission" date="2020-08" db="EMBL/GenBank/DDBJ databases">
        <title>Genomic Encyclopedia of Type Strains, Phase III (KMG-III): the genomes of soil and plant-associated and newly described type strains.</title>
        <authorList>
            <person name="Whitman W."/>
        </authorList>
    </citation>
    <scope>NUCLEOTIDE SEQUENCE [LARGE SCALE GENOMIC DNA]</scope>
    <source>
        <strain evidence="7 8">CECT 8960</strain>
    </source>
</reference>
<evidence type="ECO:0000256" key="6">
    <source>
        <dbReference type="SAM" id="Phobius"/>
    </source>
</evidence>
<feature type="transmembrane region" description="Helical" evidence="6">
    <location>
        <begin position="316"/>
        <end position="339"/>
    </location>
</feature>
<dbReference type="PANTHER" id="PTHR42770:SF13">
    <property type="entry name" value="L-METHIONINE_BRANCHED-CHAIN AMINO ACID EXPORTER YJEH"/>
    <property type="match status" value="1"/>
</dbReference>
<dbReference type="Pfam" id="PF13520">
    <property type="entry name" value="AA_permease_2"/>
    <property type="match status" value="1"/>
</dbReference>
<evidence type="ECO:0000313" key="8">
    <source>
        <dbReference type="Proteomes" id="UP000520767"/>
    </source>
</evidence>
<keyword evidence="2" id="KW-1003">Cell membrane</keyword>
<keyword evidence="3 6" id="KW-0812">Transmembrane</keyword>
<proteinExistence type="predicted"/>
<organism evidence="7 8">
    <name type="scientific">Actinophytocola algeriensis</name>
    <dbReference type="NCBI Taxonomy" id="1768010"/>
    <lineage>
        <taxon>Bacteria</taxon>
        <taxon>Bacillati</taxon>
        <taxon>Actinomycetota</taxon>
        <taxon>Actinomycetes</taxon>
        <taxon>Pseudonocardiales</taxon>
        <taxon>Pseudonocardiaceae</taxon>
    </lineage>
</organism>
<dbReference type="AlphaFoldDB" id="A0A7W7Q177"/>
<gene>
    <name evidence="7" type="ORF">FHR82_001326</name>
</gene>
<feature type="transmembrane region" description="Helical" evidence="6">
    <location>
        <begin position="155"/>
        <end position="174"/>
    </location>
</feature>
<feature type="transmembrane region" description="Helical" evidence="6">
    <location>
        <begin position="372"/>
        <end position="388"/>
    </location>
</feature>
<dbReference type="GO" id="GO:0005886">
    <property type="term" value="C:plasma membrane"/>
    <property type="evidence" value="ECO:0007669"/>
    <property type="project" value="UniProtKB-SubCell"/>
</dbReference>
<feature type="transmembrane region" description="Helical" evidence="6">
    <location>
        <begin position="186"/>
        <end position="204"/>
    </location>
</feature>
<keyword evidence="4 6" id="KW-1133">Transmembrane helix</keyword>
<dbReference type="PIRSF" id="PIRSF006060">
    <property type="entry name" value="AA_transporter"/>
    <property type="match status" value="1"/>
</dbReference>
<evidence type="ECO:0000256" key="2">
    <source>
        <dbReference type="ARBA" id="ARBA00022475"/>
    </source>
</evidence>
<comment type="subcellular location">
    <subcellularLocation>
        <location evidence="1">Cell membrane</location>
        <topology evidence="1">Multi-pass membrane protein</topology>
    </subcellularLocation>
</comment>
<protein>
    <submittedName>
        <fullName evidence="7">Amino acid efflux transporter</fullName>
    </submittedName>
</protein>
<dbReference type="GO" id="GO:0022857">
    <property type="term" value="F:transmembrane transporter activity"/>
    <property type="evidence" value="ECO:0007669"/>
    <property type="project" value="InterPro"/>
</dbReference>
<dbReference type="Proteomes" id="UP000520767">
    <property type="component" value="Unassembled WGS sequence"/>
</dbReference>
<evidence type="ECO:0000256" key="3">
    <source>
        <dbReference type="ARBA" id="ARBA00022692"/>
    </source>
</evidence>
<evidence type="ECO:0000313" key="7">
    <source>
        <dbReference type="EMBL" id="MBB4905109.1"/>
    </source>
</evidence>
<feature type="transmembrane region" description="Helical" evidence="6">
    <location>
        <begin position="225"/>
        <end position="246"/>
    </location>
</feature>
<feature type="transmembrane region" description="Helical" evidence="6">
    <location>
        <begin position="46"/>
        <end position="67"/>
    </location>
</feature>
<dbReference type="InterPro" id="IPR050367">
    <property type="entry name" value="APC_superfamily"/>
</dbReference>
<dbReference type="RefSeq" id="WP_184809400.1">
    <property type="nucleotide sequence ID" value="NZ_JACHJQ010000002.1"/>
</dbReference>
<feature type="transmembrane region" description="Helical" evidence="6">
    <location>
        <begin position="17"/>
        <end position="40"/>
    </location>
</feature>
<feature type="transmembrane region" description="Helical" evidence="6">
    <location>
        <begin position="345"/>
        <end position="365"/>
    </location>
</feature>
<evidence type="ECO:0000256" key="1">
    <source>
        <dbReference type="ARBA" id="ARBA00004651"/>
    </source>
</evidence>
<keyword evidence="5 6" id="KW-0472">Membrane</keyword>
<evidence type="ECO:0000256" key="5">
    <source>
        <dbReference type="ARBA" id="ARBA00023136"/>
    </source>
</evidence>
<dbReference type="InterPro" id="IPR002293">
    <property type="entry name" value="AA/rel_permease1"/>
</dbReference>
<comment type="caution">
    <text evidence="7">The sequence shown here is derived from an EMBL/GenBank/DDBJ whole genome shotgun (WGS) entry which is preliminary data.</text>
</comment>
<feature type="transmembrane region" description="Helical" evidence="6">
    <location>
        <begin position="88"/>
        <end position="106"/>
    </location>
</feature>
<accession>A0A7W7Q177</accession>
<evidence type="ECO:0000256" key="4">
    <source>
        <dbReference type="ARBA" id="ARBA00022989"/>
    </source>
</evidence>
<keyword evidence="8" id="KW-1185">Reference proteome</keyword>
<dbReference type="EMBL" id="JACHJQ010000002">
    <property type="protein sequence ID" value="MBB4905109.1"/>
    <property type="molecule type" value="Genomic_DNA"/>
</dbReference>
<dbReference type="Gene3D" id="1.20.1740.10">
    <property type="entry name" value="Amino acid/polyamine transporter I"/>
    <property type="match status" value="1"/>
</dbReference>
<feature type="transmembrane region" description="Helical" evidence="6">
    <location>
        <begin position="266"/>
        <end position="295"/>
    </location>
</feature>
<dbReference type="PANTHER" id="PTHR42770">
    <property type="entry name" value="AMINO ACID TRANSPORTER-RELATED"/>
    <property type="match status" value="1"/>
</dbReference>
<feature type="transmembrane region" description="Helical" evidence="6">
    <location>
        <begin position="126"/>
        <end position="143"/>
    </location>
</feature>
<sequence length="429" mass="44267">MTDLAVRAAPSMGTRDLIVLYLTSLIGAGILVIPGITAQLAGPASLLAWGVLAVGSFAMAHMFAAMATLRPGTGGLCTLIGTALGRRFGDTALLTLVAVYVIGNPIMGVTSGRYLVHLLGVGEGWVLPFGAGFMLLSVAFNLLGVKAGVRIQRIAFYALLACLAAAIAYAVPSMSAQRLAPVAPHGWSALGGAAVVAFFAFLGWENVLMVAGDVRKPRKAFRTAIAVAVPVVGLVYLVTTAAYLTVPAIEETIVLPALLGEDFGRVSMILADLLALAVLIVATNAWVFGASRVLASASRRGLLPKSLATAREGSGAPVRALLTLGVGYTAVVAVMAAFGLDETPMLLFTSATFLVLYVPVAVAALRDRPTRALRVSSIATLVLVASFLPSTTSALPAVVVLVVLMWLVAVRRSAAVDEAVPHQAIGDKS</sequence>
<name>A0A7W7Q177_9PSEU</name>
<feature type="transmembrane region" description="Helical" evidence="6">
    <location>
        <begin position="394"/>
        <end position="410"/>
    </location>
</feature>